<evidence type="ECO:0000313" key="3">
    <source>
        <dbReference type="EMBL" id="MBP2292734.1"/>
    </source>
</evidence>
<organism evidence="3 4">
    <name type="scientific">Azospirillum rugosum</name>
    <dbReference type="NCBI Taxonomy" id="416170"/>
    <lineage>
        <taxon>Bacteria</taxon>
        <taxon>Pseudomonadati</taxon>
        <taxon>Pseudomonadota</taxon>
        <taxon>Alphaproteobacteria</taxon>
        <taxon>Rhodospirillales</taxon>
        <taxon>Azospirillaceae</taxon>
        <taxon>Azospirillum</taxon>
    </lineage>
</organism>
<sequence length="534" mass="58429">MLRSLGPLGAVALLGACAVAPAPIQPEEHLARARTDYAQLYKDQAPLTGPLTASEAVARALKYNYDQQLASVEASMQASQFDVAVTNMLPRLAASAGYNVRNNENASSSLSVLTRRQSLEPSTSQDKDRGTADLTFSWNLLDFGVGYFQARQQGDRALIAVERRRRVINNIAKEVRSAYWRTATAQRLLPRIDPLLADAEKALKANAEIAKNSLEPVLQTLEYRKNLLQVITQLRRLKSDLSVAKAQLAALVNIPPRTDFTVELPPEAPSFPRNLSADLPSLELIALSQRPELREEAYQERVDRNNLYKEMIRLVPGLSVLGGLNYDSNSYLVNNLWAEAGVRATYNLVNLISGPIAIDAARKQIEVSKVRRLALSVAVLTQVNVSYQQYLRSVETLDSAQEISQVEAGIAKAVSDGGLAQAEPEFERIRRGLSAVAAELDRDRAFTDLQSSLANLYTSLGFDPVPAAVETDDLKTLTVVVKRSLDDLDAGRLPEIPHLEPLHPEAVSDQTSEKPKTEQPVAAPSAQPQTAPVS</sequence>
<dbReference type="PANTHER" id="PTHR30203">
    <property type="entry name" value="OUTER MEMBRANE CATION EFFLUX PROTEIN"/>
    <property type="match status" value="1"/>
</dbReference>
<dbReference type="SUPFAM" id="SSF56954">
    <property type="entry name" value="Outer membrane efflux proteins (OEP)"/>
    <property type="match status" value="1"/>
</dbReference>
<dbReference type="PANTHER" id="PTHR30203:SF29">
    <property type="entry name" value="PROTEIN CYAE"/>
    <property type="match status" value="1"/>
</dbReference>
<name>A0ABS4SJJ6_9PROT</name>
<dbReference type="RefSeq" id="WP_209766607.1">
    <property type="nucleotide sequence ID" value="NZ_JAGINP010000008.1"/>
</dbReference>
<dbReference type="EMBL" id="JAGINP010000008">
    <property type="protein sequence ID" value="MBP2292734.1"/>
    <property type="molecule type" value="Genomic_DNA"/>
</dbReference>
<proteinExistence type="predicted"/>
<accession>A0ABS4SJJ6</accession>
<evidence type="ECO:0000313" key="4">
    <source>
        <dbReference type="Proteomes" id="UP000781958"/>
    </source>
</evidence>
<feature type="compositionally biased region" description="Polar residues" evidence="1">
    <location>
        <begin position="109"/>
        <end position="124"/>
    </location>
</feature>
<evidence type="ECO:0000256" key="1">
    <source>
        <dbReference type="SAM" id="MobiDB-lite"/>
    </source>
</evidence>
<feature type="signal peptide" evidence="2">
    <location>
        <begin position="1"/>
        <end position="22"/>
    </location>
</feature>
<dbReference type="Proteomes" id="UP000781958">
    <property type="component" value="Unassembled WGS sequence"/>
</dbReference>
<reference evidence="3 4" key="1">
    <citation type="submission" date="2021-03" db="EMBL/GenBank/DDBJ databases">
        <title>Genomic Encyclopedia of Type Strains, Phase III (KMG-III): the genomes of soil and plant-associated and newly described type strains.</title>
        <authorList>
            <person name="Whitman W."/>
        </authorList>
    </citation>
    <scope>NUCLEOTIDE SEQUENCE [LARGE SCALE GENOMIC DNA]</scope>
    <source>
        <strain evidence="3 4">IMMIB AFH-6</strain>
    </source>
</reference>
<keyword evidence="4" id="KW-1185">Reference proteome</keyword>
<protein>
    <submittedName>
        <fullName evidence="3">Outer membrane protein TolC</fullName>
    </submittedName>
</protein>
<feature type="region of interest" description="Disordered" evidence="1">
    <location>
        <begin position="109"/>
        <end position="130"/>
    </location>
</feature>
<dbReference type="PROSITE" id="PS51257">
    <property type="entry name" value="PROKAR_LIPOPROTEIN"/>
    <property type="match status" value="1"/>
</dbReference>
<evidence type="ECO:0000256" key="2">
    <source>
        <dbReference type="SAM" id="SignalP"/>
    </source>
</evidence>
<feature type="region of interest" description="Disordered" evidence="1">
    <location>
        <begin position="492"/>
        <end position="534"/>
    </location>
</feature>
<feature type="compositionally biased region" description="Basic and acidic residues" evidence="1">
    <location>
        <begin position="492"/>
        <end position="503"/>
    </location>
</feature>
<dbReference type="InterPro" id="IPR010131">
    <property type="entry name" value="MdtP/NodT-like"/>
</dbReference>
<feature type="chain" id="PRO_5047290665" evidence="2">
    <location>
        <begin position="23"/>
        <end position="534"/>
    </location>
</feature>
<keyword evidence="2" id="KW-0732">Signal</keyword>
<gene>
    <name evidence="3" type="ORF">J2851_002515</name>
</gene>
<dbReference type="Gene3D" id="1.20.1600.10">
    <property type="entry name" value="Outer membrane efflux proteins (OEP)"/>
    <property type="match status" value="1"/>
</dbReference>
<comment type="caution">
    <text evidence="3">The sequence shown here is derived from an EMBL/GenBank/DDBJ whole genome shotgun (WGS) entry which is preliminary data.</text>
</comment>